<dbReference type="AlphaFoldDB" id="A0A1E3XGD5"/>
<name>A0A1E3XGD5_9BACT</name>
<evidence type="ECO:0000313" key="2">
    <source>
        <dbReference type="Proteomes" id="UP000094056"/>
    </source>
</evidence>
<proteinExistence type="predicted"/>
<evidence type="ECO:0008006" key="3">
    <source>
        <dbReference type="Google" id="ProtNLM"/>
    </source>
</evidence>
<dbReference type="InterPro" id="IPR021352">
    <property type="entry name" value="DUF2971"/>
</dbReference>
<accession>A0A1E3XGD5</accession>
<dbReference type="EMBL" id="MAYW01000002">
    <property type="protein sequence ID" value="ODS34695.1"/>
    <property type="molecule type" value="Genomic_DNA"/>
</dbReference>
<protein>
    <recommendedName>
        <fullName evidence="3">DUF2971 domain-containing protein</fullName>
    </recommendedName>
</protein>
<evidence type="ECO:0000313" key="1">
    <source>
        <dbReference type="EMBL" id="ODS34695.1"/>
    </source>
</evidence>
<gene>
    <name evidence="1" type="ORF">SCARUB_00131</name>
</gene>
<comment type="caution">
    <text evidence="1">The sequence shown here is derived from an EMBL/GenBank/DDBJ whole genome shotgun (WGS) entry which is preliminary data.</text>
</comment>
<sequence length="253" mass="30162">MANNYIHIPFKEKNKPIFRIISISRLLEMFDLKKNTLLKPKLWDDPFENFVCKSTFQSENGKTFKFPFRNRSYGQCWTLKNESDAMWRIYAPNKDGAKIETTIKTLFDSLRNENQSNYPRSSCFIGKVKYYKQEELQKLIVNPDRVFELMKGENSPSEGHAKTLLLKRKEFNHEEEVRLLYLYHRDDGDDIYQYPCDPFKLVTSITLDPRMDPRVYEVYKTFFTRIEYEGNVDQSKLYSIPQLTVAYKSPDFK</sequence>
<reference evidence="1 2" key="1">
    <citation type="submission" date="2016-07" db="EMBL/GenBank/DDBJ databases">
        <title>Draft genome of Scalindua rubra, obtained from a brine-seawater interface in the Red Sea, sheds light on salt adaptation in anammox bacteria.</title>
        <authorList>
            <person name="Speth D.R."/>
            <person name="Lagkouvardos I."/>
            <person name="Wang Y."/>
            <person name="Qian P.-Y."/>
            <person name="Dutilh B.E."/>
            <person name="Jetten M.S."/>
        </authorList>
    </citation>
    <scope>NUCLEOTIDE SEQUENCE [LARGE SCALE GENOMIC DNA]</scope>
    <source>
        <strain evidence="1">BSI-1</strain>
    </source>
</reference>
<dbReference type="Pfam" id="PF11185">
    <property type="entry name" value="DUF2971"/>
    <property type="match status" value="1"/>
</dbReference>
<dbReference type="Proteomes" id="UP000094056">
    <property type="component" value="Unassembled WGS sequence"/>
</dbReference>
<organism evidence="1 2">
    <name type="scientific">Candidatus Scalindua rubra</name>
    <dbReference type="NCBI Taxonomy" id="1872076"/>
    <lineage>
        <taxon>Bacteria</taxon>
        <taxon>Pseudomonadati</taxon>
        <taxon>Planctomycetota</taxon>
        <taxon>Candidatus Brocadiia</taxon>
        <taxon>Candidatus Brocadiales</taxon>
        <taxon>Candidatus Scalinduaceae</taxon>
        <taxon>Candidatus Scalindua</taxon>
    </lineage>
</organism>